<name>A0AAD4SSJ7_9MAGN</name>
<dbReference type="Proteomes" id="UP001202328">
    <property type="component" value="Unassembled WGS sequence"/>
</dbReference>
<dbReference type="EMBL" id="JAJJMB010008951">
    <property type="protein sequence ID" value="KAI3918994.1"/>
    <property type="molecule type" value="Genomic_DNA"/>
</dbReference>
<gene>
    <name evidence="2" type="ORF">MKW98_017442</name>
</gene>
<feature type="non-terminal residue" evidence="2">
    <location>
        <position position="1"/>
    </location>
</feature>
<protein>
    <recommendedName>
        <fullName evidence="1">R13L1/DRL21-like LRR repeat region domain-containing protein</fullName>
    </recommendedName>
</protein>
<organism evidence="2 3">
    <name type="scientific">Papaver atlanticum</name>
    <dbReference type="NCBI Taxonomy" id="357466"/>
    <lineage>
        <taxon>Eukaryota</taxon>
        <taxon>Viridiplantae</taxon>
        <taxon>Streptophyta</taxon>
        <taxon>Embryophyta</taxon>
        <taxon>Tracheophyta</taxon>
        <taxon>Spermatophyta</taxon>
        <taxon>Magnoliopsida</taxon>
        <taxon>Ranunculales</taxon>
        <taxon>Papaveraceae</taxon>
        <taxon>Papaveroideae</taxon>
        <taxon>Papaver</taxon>
    </lineage>
</organism>
<comment type="caution">
    <text evidence="2">The sequence shown here is derived from an EMBL/GenBank/DDBJ whole genome shotgun (WGS) entry which is preliminary data.</text>
</comment>
<evidence type="ECO:0000259" key="1">
    <source>
        <dbReference type="Pfam" id="PF25019"/>
    </source>
</evidence>
<reference evidence="2" key="1">
    <citation type="submission" date="2022-04" db="EMBL/GenBank/DDBJ databases">
        <title>A functionally conserved STORR gene fusion in Papaver species that diverged 16.8 million years ago.</title>
        <authorList>
            <person name="Catania T."/>
        </authorList>
    </citation>
    <scope>NUCLEOTIDE SEQUENCE</scope>
    <source>
        <strain evidence="2">S-188037</strain>
    </source>
</reference>
<dbReference type="AlphaFoldDB" id="A0AAD4SSJ7"/>
<feature type="domain" description="R13L1/DRL21-like LRR repeat region" evidence="1">
    <location>
        <begin position="26"/>
        <end position="68"/>
    </location>
</feature>
<evidence type="ECO:0000313" key="2">
    <source>
        <dbReference type="EMBL" id="KAI3918994.1"/>
    </source>
</evidence>
<feature type="non-terminal residue" evidence="2">
    <location>
        <position position="68"/>
    </location>
</feature>
<sequence>IGRLTNLQTLSRYSVRQHTGDDDDGIADLGELNLLEGKLEIVNLQNLKGGTEEARRANLKLKQNIRQL</sequence>
<keyword evidence="3" id="KW-1185">Reference proteome</keyword>
<dbReference type="InterPro" id="IPR056789">
    <property type="entry name" value="LRR_R13L1-DRL21"/>
</dbReference>
<dbReference type="Pfam" id="PF25019">
    <property type="entry name" value="LRR_R13L1-DRL21"/>
    <property type="match status" value="1"/>
</dbReference>
<evidence type="ECO:0000313" key="3">
    <source>
        <dbReference type="Proteomes" id="UP001202328"/>
    </source>
</evidence>
<proteinExistence type="predicted"/>
<accession>A0AAD4SSJ7</accession>